<dbReference type="InterPro" id="IPR036047">
    <property type="entry name" value="F-box-like_dom_sf"/>
</dbReference>
<evidence type="ECO:0000313" key="2">
    <source>
        <dbReference type="EMBL" id="KAF9535046.1"/>
    </source>
</evidence>
<dbReference type="InterPro" id="IPR001810">
    <property type="entry name" value="F-box_dom"/>
</dbReference>
<accession>A0A9P6ES16</accession>
<keyword evidence="3" id="KW-1185">Reference proteome</keyword>
<gene>
    <name evidence="2" type="ORF">CPB83DRAFT_888975</name>
</gene>
<feature type="domain" description="F-box" evidence="1">
    <location>
        <begin position="2"/>
        <end position="47"/>
    </location>
</feature>
<proteinExistence type="predicted"/>
<dbReference type="Proteomes" id="UP000807306">
    <property type="component" value="Unassembled WGS sequence"/>
</dbReference>
<sequence length="448" mass="51332">MASSFQNLPPELIDSVFHYLSKKEILACSLVCNYLLPQSRRHFFHTLYIISLSSSPRFSFHPNVEKRCGPDGIADFQDLLKTEPSILTYIQHLHVEVNWDWLFFFRLQNIEHTELLEVLQTLCPLVDQFTLKLKYQVPDSMRYHLKNVHDALWKPFVLQNVTMLVLEGIESLPFDIARCSNLAGLTLRQCTFNVDDVVSNSNTPETSMMLTDLTSLDIFLDEKNLDRSLCCAESVLQFSARSIERLKLIVHPGVSSYHHEERANHRLESSGAGQSGVSSRTIQKVAEGITGSKFLSLASLPSLRHLVFEIVDDMSHQEDYVFHPIAQFLRACAPNTKLSSISLFTTLHVDHSQLPQVDALLSKDLKRRDWQTLDGPLYDLGEMLQRPISVKVHAQVKVKRDSVWGVPKKKIPVLQETLIFDSLFRNHFLALFKSEFLSLTYDWTIDMC</sequence>
<name>A0A9P6ES16_9AGAR</name>
<dbReference type="OrthoDB" id="2877409at2759"/>
<dbReference type="EMBL" id="MU157825">
    <property type="protein sequence ID" value="KAF9535046.1"/>
    <property type="molecule type" value="Genomic_DNA"/>
</dbReference>
<dbReference type="CDD" id="cd09917">
    <property type="entry name" value="F-box_SF"/>
    <property type="match status" value="1"/>
</dbReference>
<organism evidence="2 3">
    <name type="scientific">Crepidotus variabilis</name>
    <dbReference type="NCBI Taxonomy" id="179855"/>
    <lineage>
        <taxon>Eukaryota</taxon>
        <taxon>Fungi</taxon>
        <taxon>Dikarya</taxon>
        <taxon>Basidiomycota</taxon>
        <taxon>Agaricomycotina</taxon>
        <taxon>Agaricomycetes</taxon>
        <taxon>Agaricomycetidae</taxon>
        <taxon>Agaricales</taxon>
        <taxon>Agaricineae</taxon>
        <taxon>Crepidotaceae</taxon>
        <taxon>Crepidotus</taxon>
    </lineage>
</organism>
<dbReference type="PROSITE" id="PS50181">
    <property type="entry name" value="FBOX"/>
    <property type="match status" value="1"/>
</dbReference>
<comment type="caution">
    <text evidence="2">The sequence shown here is derived from an EMBL/GenBank/DDBJ whole genome shotgun (WGS) entry which is preliminary data.</text>
</comment>
<evidence type="ECO:0000259" key="1">
    <source>
        <dbReference type="PROSITE" id="PS50181"/>
    </source>
</evidence>
<protein>
    <recommendedName>
        <fullName evidence="1">F-box domain-containing protein</fullName>
    </recommendedName>
</protein>
<evidence type="ECO:0000313" key="3">
    <source>
        <dbReference type="Proteomes" id="UP000807306"/>
    </source>
</evidence>
<dbReference type="SUPFAM" id="SSF81383">
    <property type="entry name" value="F-box domain"/>
    <property type="match status" value="1"/>
</dbReference>
<reference evidence="2" key="1">
    <citation type="submission" date="2020-11" db="EMBL/GenBank/DDBJ databases">
        <authorList>
            <consortium name="DOE Joint Genome Institute"/>
            <person name="Ahrendt S."/>
            <person name="Riley R."/>
            <person name="Andreopoulos W."/>
            <person name="Labutti K."/>
            <person name="Pangilinan J."/>
            <person name="Ruiz-Duenas F.J."/>
            <person name="Barrasa J.M."/>
            <person name="Sanchez-Garcia M."/>
            <person name="Camarero S."/>
            <person name="Miyauchi S."/>
            <person name="Serrano A."/>
            <person name="Linde D."/>
            <person name="Babiker R."/>
            <person name="Drula E."/>
            <person name="Ayuso-Fernandez I."/>
            <person name="Pacheco R."/>
            <person name="Padilla G."/>
            <person name="Ferreira P."/>
            <person name="Barriuso J."/>
            <person name="Kellner H."/>
            <person name="Castanera R."/>
            <person name="Alfaro M."/>
            <person name="Ramirez L."/>
            <person name="Pisabarro A.G."/>
            <person name="Kuo A."/>
            <person name="Tritt A."/>
            <person name="Lipzen A."/>
            <person name="He G."/>
            <person name="Yan M."/>
            <person name="Ng V."/>
            <person name="Cullen D."/>
            <person name="Martin F."/>
            <person name="Rosso M.-N."/>
            <person name="Henrissat B."/>
            <person name="Hibbett D."/>
            <person name="Martinez A.T."/>
            <person name="Grigoriev I.V."/>
        </authorList>
    </citation>
    <scope>NUCLEOTIDE SEQUENCE</scope>
    <source>
        <strain evidence="2">CBS 506.95</strain>
    </source>
</reference>
<dbReference type="AlphaFoldDB" id="A0A9P6ES16"/>
<dbReference type="Pfam" id="PF12937">
    <property type="entry name" value="F-box-like"/>
    <property type="match status" value="1"/>
</dbReference>